<name>A0A2I7QMP8_9CAUD</name>
<proteinExistence type="predicted"/>
<evidence type="ECO:0000313" key="2">
    <source>
        <dbReference type="EMBL" id="AUR82668.1"/>
    </source>
</evidence>
<evidence type="ECO:0000313" key="3">
    <source>
        <dbReference type="Proteomes" id="UP000267098"/>
    </source>
</evidence>
<dbReference type="Proteomes" id="UP000267098">
    <property type="component" value="Segment"/>
</dbReference>
<dbReference type="EMBL" id="MG592410">
    <property type="protein sequence ID" value="AUR82668.1"/>
    <property type="molecule type" value="Genomic_DNA"/>
</dbReference>
<feature type="domain" description="HNH nuclease" evidence="1">
    <location>
        <begin position="65"/>
        <end position="94"/>
    </location>
</feature>
<evidence type="ECO:0000259" key="1">
    <source>
        <dbReference type="Pfam" id="PF13392"/>
    </source>
</evidence>
<accession>A0A2I7QMP8</accession>
<gene>
    <name evidence="2" type="ORF">NVP1026O_077</name>
</gene>
<reference evidence="2 3" key="1">
    <citation type="submission" date="2017-11" db="EMBL/GenBank/DDBJ databases">
        <title>A major lineage of nontailed dsDNA viruses as unrecognized killers of marine bacteria.</title>
        <authorList>
            <person name="Kauffman K.M."/>
            <person name="Hussain F.A."/>
            <person name="Yang J."/>
            <person name="Arevalo P."/>
            <person name="Brown J.M."/>
            <person name="Chang W.K."/>
            <person name="VanInsberghe D."/>
            <person name="Elsherbini J."/>
            <person name="Cutler M.B."/>
            <person name="Kelly L."/>
            <person name="Polz M.F."/>
        </authorList>
    </citation>
    <scope>NUCLEOTIDE SEQUENCE [LARGE SCALE GENOMIC DNA]</scope>
</reference>
<dbReference type="Pfam" id="PF13392">
    <property type="entry name" value="HNH_3"/>
    <property type="match status" value="1"/>
</dbReference>
<organism evidence="2 3">
    <name type="scientific">Vibrio phage 1.026.O._10N.222.49.C7</name>
    <dbReference type="NCBI Taxonomy" id="1881421"/>
    <lineage>
        <taxon>Viruses</taxon>
        <taxon>Duplodnaviria</taxon>
        <taxon>Heunggongvirae</taxon>
        <taxon>Uroviricota</taxon>
        <taxon>Caudoviricetes</taxon>
        <taxon>Schitoviridae</taxon>
        <taxon>Pontosvirinae</taxon>
        <taxon>Nahantvirus</taxon>
        <taxon>Nahantvirus 49C7</taxon>
    </lineage>
</organism>
<protein>
    <recommendedName>
        <fullName evidence="1">HNH nuclease domain-containing protein</fullName>
    </recommendedName>
</protein>
<dbReference type="Gene3D" id="3.90.75.20">
    <property type="match status" value="1"/>
</dbReference>
<dbReference type="SUPFAM" id="SSF54060">
    <property type="entry name" value="His-Me finger endonucleases"/>
    <property type="match status" value="1"/>
</dbReference>
<dbReference type="InterPro" id="IPR003615">
    <property type="entry name" value="HNH_nuc"/>
</dbReference>
<keyword evidence="3" id="KW-1185">Reference proteome</keyword>
<sequence length="152" mass="17489">MRYDQQLMADTLIELQHPYSADWRKAYLNINSDGRRTLTLYNSDDDRSSTQYARYLLAVKLGRYLTKDETVDHIDDDKTNDDVSNLQLMSMVDNLKKRTVYLEGLCFICGTTIKRAKGSVRPKARQIALIQGQSTCGRECRSIKTSRTLKNV</sequence>
<dbReference type="InterPro" id="IPR044925">
    <property type="entry name" value="His-Me_finger_sf"/>
</dbReference>